<dbReference type="PROSITE" id="PS50011">
    <property type="entry name" value="PROTEIN_KINASE_DOM"/>
    <property type="match status" value="1"/>
</dbReference>
<evidence type="ECO:0000256" key="6">
    <source>
        <dbReference type="SAM" id="Coils"/>
    </source>
</evidence>
<dbReference type="SUPFAM" id="SSF56112">
    <property type="entry name" value="Protein kinase-like (PK-like)"/>
    <property type="match status" value="1"/>
</dbReference>
<comment type="caution">
    <text evidence="5">Lacks conserved residue(s) required for the propagation of feature annotation.</text>
</comment>
<dbReference type="InterPro" id="IPR011009">
    <property type="entry name" value="Kinase-like_dom_sf"/>
</dbReference>
<dbReference type="GO" id="GO:0000209">
    <property type="term" value="P:protein polyubiquitination"/>
    <property type="evidence" value="ECO:0007669"/>
    <property type="project" value="InterPro"/>
</dbReference>
<feature type="compositionally biased region" description="Acidic residues" evidence="7">
    <location>
        <begin position="438"/>
        <end position="447"/>
    </location>
</feature>
<dbReference type="AlphaFoldDB" id="A0A5J4VJ99"/>
<dbReference type="EC" id="2.3.2.26" evidence="2"/>
<comment type="catalytic activity">
    <reaction evidence="1">
        <text>S-ubiquitinyl-[E2 ubiquitin-conjugating enzyme]-L-cysteine + [acceptor protein]-L-lysine = [E2 ubiquitin-conjugating enzyme]-L-cysteine + N(6)-ubiquitinyl-[acceptor protein]-L-lysine.</text>
        <dbReference type="EC" id="2.3.2.26"/>
    </reaction>
</comment>
<dbReference type="Gene3D" id="1.10.510.10">
    <property type="entry name" value="Transferase(Phosphotransferase) domain 1"/>
    <property type="match status" value="1"/>
</dbReference>
<dbReference type="Gene3D" id="3.30.2160.10">
    <property type="entry name" value="Hect, E3 ligase catalytic domain"/>
    <property type="match status" value="1"/>
</dbReference>
<evidence type="ECO:0000256" key="2">
    <source>
        <dbReference type="ARBA" id="ARBA00012485"/>
    </source>
</evidence>
<evidence type="ECO:0000259" key="8">
    <source>
        <dbReference type="PROSITE" id="PS50011"/>
    </source>
</evidence>
<dbReference type="InterPro" id="IPR000719">
    <property type="entry name" value="Prot_kinase_dom"/>
</dbReference>
<dbReference type="InterPro" id="IPR035983">
    <property type="entry name" value="Hect_E3_ubiquitin_ligase"/>
</dbReference>
<feature type="coiled-coil region" evidence="6">
    <location>
        <begin position="307"/>
        <end position="338"/>
    </location>
</feature>
<feature type="region of interest" description="Disordered" evidence="7">
    <location>
        <begin position="552"/>
        <end position="620"/>
    </location>
</feature>
<feature type="domain" description="Protein kinase" evidence="8">
    <location>
        <begin position="1"/>
        <end position="144"/>
    </location>
</feature>
<keyword evidence="6" id="KW-0175">Coiled coil</keyword>
<evidence type="ECO:0000256" key="4">
    <source>
        <dbReference type="ARBA" id="ARBA00022786"/>
    </source>
</evidence>
<evidence type="ECO:0000313" key="11">
    <source>
        <dbReference type="Proteomes" id="UP000324800"/>
    </source>
</evidence>
<dbReference type="OrthoDB" id="412600at2759"/>
<keyword evidence="3" id="KW-0808">Transferase</keyword>
<name>A0A5J4VJ99_9EUKA</name>
<evidence type="ECO:0000256" key="1">
    <source>
        <dbReference type="ARBA" id="ARBA00000885"/>
    </source>
</evidence>
<evidence type="ECO:0000256" key="3">
    <source>
        <dbReference type="ARBA" id="ARBA00022679"/>
    </source>
</evidence>
<dbReference type="GO" id="GO:0004672">
    <property type="term" value="F:protein kinase activity"/>
    <property type="evidence" value="ECO:0007669"/>
    <property type="project" value="InterPro"/>
</dbReference>
<dbReference type="GO" id="GO:0061630">
    <property type="term" value="F:ubiquitin protein ligase activity"/>
    <property type="evidence" value="ECO:0007669"/>
    <property type="project" value="UniProtKB-EC"/>
</dbReference>
<dbReference type="PROSITE" id="PS50237">
    <property type="entry name" value="HECT"/>
    <property type="match status" value="1"/>
</dbReference>
<dbReference type="InterPro" id="IPR000569">
    <property type="entry name" value="HECT_dom"/>
</dbReference>
<dbReference type="Proteomes" id="UP000324800">
    <property type="component" value="Unassembled WGS sequence"/>
</dbReference>
<dbReference type="EMBL" id="SNRW01006674">
    <property type="protein sequence ID" value="KAA6382631.1"/>
    <property type="molecule type" value="Genomic_DNA"/>
</dbReference>
<dbReference type="SUPFAM" id="SSF56204">
    <property type="entry name" value="Hect, E3 ligase catalytic domain"/>
    <property type="match status" value="1"/>
</dbReference>
<feature type="compositionally biased region" description="Basic and acidic residues" evidence="7">
    <location>
        <begin position="568"/>
        <end position="590"/>
    </location>
</feature>
<proteinExistence type="predicted"/>
<comment type="caution">
    <text evidence="10">The sequence shown here is derived from an EMBL/GenBank/DDBJ whole genome shotgun (WGS) entry which is preliminary data.</text>
</comment>
<evidence type="ECO:0000313" key="10">
    <source>
        <dbReference type="EMBL" id="KAA6382631.1"/>
    </source>
</evidence>
<reference evidence="10 11" key="1">
    <citation type="submission" date="2019-03" db="EMBL/GenBank/DDBJ databases">
        <title>Single cell metagenomics reveals metabolic interactions within the superorganism composed of flagellate Streblomastix strix and complex community of Bacteroidetes bacteria on its surface.</title>
        <authorList>
            <person name="Treitli S.C."/>
            <person name="Kolisko M."/>
            <person name="Husnik F."/>
            <person name="Keeling P."/>
            <person name="Hampl V."/>
        </authorList>
    </citation>
    <scope>NUCLEOTIDE SEQUENCE [LARGE SCALE GENOMIC DNA]</scope>
    <source>
        <strain evidence="10">ST1C</strain>
    </source>
</reference>
<feature type="compositionally biased region" description="Basic and acidic residues" evidence="7">
    <location>
        <begin position="448"/>
        <end position="459"/>
    </location>
</feature>
<evidence type="ECO:0000256" key="7">
    <source>
        <dbReference type="SAM" id="MobiDB-lite"/>
    </source>
</evidence>
<gene>
    <name evidence="10" type="ORF">EZS28_021843</name>
</gene>
<keyword evidence="4 5" id="KW-0833">Ubl conjugation pathway</keyword>
<feature type="domain" description="HECT" evidence="9">
    <location>
        <begin position="736"/>
        <end position="952"/>
    </location>
</feature>
<dbReference type="Pfam" id="PF00632">
    <property type="entry name" value="HECT"/>
    <property type="match status" value="1"/>
</dbReference>
<protein>
    <recommendedName>
        <fullName evidence="2">HECT-type E3 ubiquitin transferase</fullName>
        <ecNumber evidence="2">2.3.2.26</ecNumber>
    </recommendedName>
</protein>
<evidence type="ECO:0000259" key="9">
    <source>
        <dbReference type="PROSITE" id="PS50237"/>
    </source>
</evidence>
<dbReference type="InterPro" id="IPR044611">
    <property type="entry name" value="E3A/B/C-like"/>
</dbReference>
<sequence length="952" mass="107789">MLDALPRTVLYGSARRFILYVLAQVLYALDEIHNRRMQHYGLKPSIIYIGKDLTIQLANLGLRAFVRPDSGETSEFYCPDKFGDPHVPMGACDIFSFGVVAMHFFVQSREYAGEQLLELFKQCANKDFSKRPTLDDLLGQNEIIQNFNEVETDPMLKQGVMDTLHNISQVVQRNNPQLKLTSVASEYKSTVSIKTPSPSQILSPVQTQTSLIHRDDVAVVKVKPNFFIEPIEQNLDQPVLLQSKTSSSSSSQTNLKSINQPAIQKLKPPKFPYMRAEKIFVASVESLSTNGFLRLIYEADQMASTPANTMLQRKQEEKKKLEIEKKKKKKDKVKLKANPKAVESGTTVLLTSSDIVSMSVVVFNTNAEKVNLLTKPKQPPPSVIGKILGGLISPFKASADSSEEEQDDKILGHISRAGIFMPFPVSFVNVEEDQQIQDYEEEDEDDQDGKQKMEGTIRQDKKTQDFRVYGESENQFIQNTPFVERLRLLQSYLELVYPTSAQLKLTSVQKLGIAAGLLSDRIKDVFNLPQSKKGKQDHRNLSDQRAYQFQSLTDKRQKKSLNSEADSDDSRVSEQDKDKEGLKENKKSSIEDDDEDDSSNSNNADEQGGSTLSEEEDFQKADSDLLQDSDYTQQQFNEYIYNKDNWIEKRFDSSAVIAQILSKAAPNSFFEFTPPFVNGIGTSETSQGPYVLGRRDAFKQKQSEYQQEGEKGLITMSALEDAIVGCVQDMKARVNYYNKLITQLIHPMYNLFIAVKPAEVYLDINNANRNMLYISHTAHLTEDSNFSPRLWLQFLGVIMAEAVVNNVTIKATPFSPFIFKALLAIPPNVADLEDVEPTLSQQLQDLRESLFKQDQGEGMNVEQEGSDYRFSIRTSGFEGDERSIELVHGGLQLKVTRENFYDFEALCANIGLLWNRAELLQALCIGFWSILPVRLLRMLQFNHEELKQMIFG</sequence>
<organism evidence="10 11">
    <name type="scientific">Streblomastix strix</name>
    <dbReference type="NCBI Taxonomy" id="222440"/>
    <lineage>
        <taxon>Eukaryota</taxon>
        <taxon>Metamonada</taxon>
        <taxon>Preaxostyla</taxon>
        <taxon>Oxymonadida</taxon>
        <taxon>Streblomastigidae</taxon>
        <taxon>Streblomastix</taxon>
    </lineage>
</organism>
<dbReference type="Gene3D" id="3.90.1750.10">
    <property type="entry name" value="Hect, E3 ligase catalytic domains"/>
    <property type="match status" value="1"/>
</dbReference>
<dbReference type="PANTHER" id="PTHR45700">
    <property type="entry name" value="UBIQUITIN-PROTEIN LIGASE E3C"/>
    <property type="match status" value="1"/>
</dbReference>
<dbReference type="GO" id="GO:0005524">
    <property type="term" value="F:ATP binding"/>
    <property type="evidence" value="ECO:0007669"/>
    <property type="project" value="InterPro"/>
</dbReference>
<evidence type="ECO:0000256" key="5">
    <source>
        <dbReference type="PROSITE-ProRule" id="PRU00104"/>
    </source>
</evidence>
<accession>A0A5J4VJ99</accession>
<feature type="region of interest" description="Disordered" evidence="7">
    <location>
        <begin position="438"/>
        <end position="459"/>
    </location>
</feature>